<organism evidence="5 6">
    <name type="scientific">Geodia barretti</name>
    <name type="common">Barrett's horny sponge</name>
    <dbReference type="NCBI Taxonomy" id="519541"/>
    <lineage>
        <taxon>Eukaryota</taxon>
        <taxon>Metazoa</taxon>
        <taxon>Porifera</taxon>
        <taxon>Demospongiae</taxon>
        <taxon>Heteroscleromorpha</taxon>
        <taxon>Tetractinellida</taxon>
        <taxon>Astrophorina</taxon>
        <taxon>Geodiidae</taxon>
        <taxon>Geodia</taxon>
    </lineage>
</organism>
<keyword evidence="2" id="KW-0378">Hydrolase</keyword>
<feature type="domain" description="Inosine/uridine-preferring nucleoside hydrolase" evidence="4">
    <location>
        <begin position="1"/>
        <end position="183"/>
    </location>
</feature>
<evidence type="ECO:0000256" key="3">
    <source>
        <dbReference type="ARBA" id="ARBA00023295"/>
    </source>
</evidence>
<evidence type="ECO:0000256" key="1">
    <source>
        <dbReference type="ARBA" id="ARBA00009176"/>
    </source>
</evidence>
<evidence type="ECO:0000313" key="6">
    <source>
        <dbReference type="Proteomes" id="UP001174909"/>
    </source>
</evidence>
<dbReference type="GO" id="GO:0005829">
    <property type="term" value="C:cytosol"/>
    <property type="evidence" value="ECO:0007669"/>
    <property type="project" value="TreeGrafter"/>
</dbReference>
<comment type="similarity">
    <text evidence="1">Belongs to the IUNH family.</text>
</comment>
<feature type="non-terminal residue" evidence="5">
    <location>
        <position position="187"/>
    </location>
</feature>
<dbReference type="GO" id="GO:0006152">
    <property type="term" value="P:purine nucleoside catabolic process"/>
    <property type="evidence" value="ECO:0007669"/>
    <property type="project" value="TreeGrafter"/>
</dbReference>
<comment type="caution">
    <text evidence="5">The sequence shown here is derived from an EMBL/GenBank/DDBJ whole genome shotgun (WGS) entry which is preliminary data.</text>
</comment>
<protein>
    <submittedName>
        <fullName evidence="5">Uridine nucleosidase 1</fullName>
    </submittedName>
</protein>
<evidence type="ECO:0000313" key="5">
    <source>
        <dbReference type="EMBL" id="CAI8027989.1"/>
    </source>
</evidence>
<reference evidence="5" key="1">
    <citation type="submission" date="2023-03" db="EMBL/GenBank/DDBJ databases">
        <authorList>
            <person name="Steffen K."/>
            <person name="Cardenas P."/>
        </authorList>
    </citation>
    <scope>NUCLEOTIDE SEQUENCE</scope>
</reference>
<proteinExistence type="inferred from homology"/>
<dbReference type="EMBL" id="CASHTH010002311">
    <property type="protein sequence ID" value="CAI8027989.1"/>
    <property type="molecule type" value="Genomic_DNA"/>
</dbReference>
<evidence type="ECO:0000259" key="4">
    <source>
        <dbReference type="Pfam" id="PF01156"/>
    </source>
</evidence>
<sequence length="187" mass="19766">MALASDKLQVEAFTTVHGNASVEQCTVNTLRILEAAGRTDIPVYQGVGRTLTYHIPTYAPHIHGDDGIGNIDAPLPTITVQERHGVPELIDRVLASPGELTVLAIGRQTNVALALSIEPRFAECVREIVVMGGALFQPGNVTPLATANIAGDPEAADAVYRSGARVTQVGLDVCNHVEVSGAQQQRV</sequence>
<keyword evidence="3" id="KW-0326">Glycosidase</keyword>
<evidence type="ECO:0000256" key="2">
    <source>
        <dbReference type="ARBA" id="ARBA00022801"/>
    </source>
</evidence>
<dbReference type="Gene3D" id="3.90.245.10">
    <property type="entry name" value="Ribonucleoside hydrolase-like"/>
    <property type="match status" value="1"/>
</dbReference>
<accession>A0AA35SE49</accession>
<dbReference type="Proteomes" id="UP001174909">
    <property type="component" value="Unassembled WGS sequence"/>
</dbReference>
<dbReference type="SUPFAM" id="SSF53590">
    <property type="entry name" value="Nucleoside hydrolase"/>
    <property type="match status" value="1"/>
</dbReference>
<keyword evidence="6" id="KW-1185">Reference proteome</keyword>
<dbReference type="InterPro" id="IPR036452">
    <property type="entry name" value="Ribo_hydro-like"/>
</dbReference>
<gene>
    <name evidence="5" type="ORF">GBAR_LOCUS15955</name>
</gene>
<dbReference type="GO" id="GO:0008477">
    <property type="term" value="F:purine nucleosidase activity"/>
    <property type="evidence" value="ECO:0007669"/>
    <property type="project" value="TreeGrafter"/>
</dbReference>
<name>A0AA35SE49_GEOBA</name>
<dbReference type="AlphaFoldDB" id="A0AA35SE49"/>
<dbReference type="PANTHER" id="PTHR12304:SF4">
    <property type="entry name" value="URIDINE NUCLEOSIDASE"/>
    <property type="match status" value="1"/>
</dbReference>
<dbReference type="InterPro" id="IPR023186">
    <property type="entry name" value="IUNH"/>
</dbReference>
<dbReference type="Pfam" id="PF01156">
    <property type="entry name" value="IU_nuc_hydro"/>
    <property type="match status" value="1"/>
</dbReference>
<dbReference type="InterPro" id="IPR001910">
    <property type="entry name" value="Inosine/uridine_hydrolase_dom"/>
</dbReference>
<dbReference type="PANTHER" id="PTHR12304">
    <property type="entry name" value="INOSINE-URIDINE PREFERRING NUCLEOSIDE HYDROLASE"/>
    <property type="match status" value="1"/>
</dbReference>